<name>A0A1G2KYT5_9BACT</name>
<proteinExistence type="predicted"/>
<dbReference type="AlphaFoldDB" id="A0A1G2KYT5"/>
<accession>A0A1G2KYT5</accession>
<feature type="transmembrane region" description="Helical" evidence="1">
    <location>
        <begin position="33"/>
        <end position="59"/>
    </location>
</feature>
<reference evidence="2 3" key="1">
    <citation type="journal article" date="2016" name="Nat. Commun.">
        <title>Thousands of microbial genomes shed light on interconnected biogeochemical processes in an aquifer system.</title>
        <authorList>
            <person name="Anantharaman K."/>
            <person name="Brown C.T."/>
            <person name="Hug L.A."/>
            <person name="Sharon I."/>
            <person name="Castelle C.J."/>
            <person name="Probst A.J."/>
            <person name="Thomas B.C."/>
            <person name="Singh A."/>
            <person name="Wilkins M.J."/>
            <person name="Karaoz U."/>
            <person name="Brodie E.L."/>
            <person name="Williams K.H."/>
            <person name="Hubbard S.S."/>
            <person name="Banfield J.F."/>
        </authorList>
    </citation>
    <scope>NUCLEOTIDE SEQUENCE [LARGE SCALE GENOMIC DNA]</scope>
</reference>
<organism evidence="2 3">
    <name type="scientific">Candidatus Sungbacteria bacterium RIFCSPHIGHO2_02_FULL_51_29</name>
    <dbReference type="NCBI Taxonomy" id="1802273"/>
    <lineage>
        <taxon>Bacteria</taxon>
        <taxon>Candidatus Sungiibacteriota</taxon>
    </lineage>
</organism>
<keyword evidence="1" id="KW-1133">Transmembrane helix</keyword>
<protein>
    <submittedName>
        <fullName evidence="2">Uncharacterized protein</fullName>
    </submittedName>
</protein>
<evidence type="ECO:0000313" key="3">
    <source>
        <dbReference type="Proteomes" id="UP000177811"/>
    </source>
</evidence>
<sequence length="73" mass="7625">MELGILFVCALLAGASVIYIISGYPIAGIGAALMALSLFTAGMLSIVLLWGGFAIVLIVRVPAIIKSFKNDKK</sequence>
<evidence type="ECO:0000313" key="2">
    <source>
        <dbReference type="EMBL" id="OHA03662.1"/>
    </source>
</evidence>
<keyword evidence="1" id="KW-0812">Transmembrane</keyword>
<dbReference type="EMBL" id="MHQL01000010">
    <property type="protein sequence ID" value="OHA03662.1"/>
    <property type="molecule type" value="Genomic_DNA"/>
</dbReference>
<dbReference type="Proteomes" id="UP000177811">
    <property type="component" value="Unassembled WGS sequence"/>
</dbReference>
<keyword evidence="1" id="KW-0472">Membrane</keyword>
<evidence type="ECO:0000256" key="1">
    <source>
        <dbReference type="SAM" id="Phobius"/>
    </source>
</evidence>
<comment type="caution">
    <text evidence="2">The sequence shown here is derived from an EMBL/GenBank/DDBJ whole genome shotgun (WGS) entry which is preliminary data.</text>
</comment>
<gene>
    <name evidence="2" type="ORF">A3C16_03415</name>
</gene>